<evidence type="ECO:0000256" key="5">
    <source>
        <dbReference type="SAM" id="MobiDB-lite"/>
    </source>
</evidence>
<evidence type="ECO:0000256" key="6">
    <source>
        <dbReference type="SAM" id="Phobius"/>
    </source>
</evidence>
<feature type="transmembrane region" description="Helical" evidence="6">
    <location>
        <begin position="301"/>
        <end position="323"/>
    </location>
</feature>
<feature type="transmembrane region" description="Helical" evidence="6">
    <location>
        <begin position="21"/>
        <end position="39"/>
    </location>
</feature>
<dbReference type="SUPFAM" id="SSF103473">
    <property type="entry name" value="MFS general substrate transporter"/>
    <property type="match status" value="1"/>
</dbReference>
<evidence type="ECO:0000256" key="3">
    <source>
        <dbReference type="ARBA" id="ARBA00022989"/>
    </source>
</evidence>
<dbReference type="Proteomes" id="UP000288859">
    <property type="component" value="Unassembled WGS sequence"/>
</dbReference>
<evidence type="ECO:0000313" key="8">
    <source>
        <dbReference type="Proteomes" id="UP000288859"/>
    </source>
</evidence>
<feature type="transmembrane region" description="Helical" evidence="6">
    <location>
        <begin position="180"/>
        <end position="200"/>
    </location>
</feature>
<feature type="transmembrane region" description="Helical" evidence="6">
    <location>
        <begin position="408"/>
        <end position="430"/>
    </location>
</feature>
<dbReference type="PANTHER" id="PTHR23294">
    <property type="entry name" value="ET TRANSLATION PRODUCT-RELATED"/>
    <property type="match status" value="1"/>
</dbReference>
<feature type="transmembrane region" description="Helical" evidence="6">
    <location>
        <begin position="272"/>
        <end position="289"/>
    </location>
</feature>
<feature type="transmembrane region" description="Helical" evidence="6">
    <location>
        <begin position="382"/>
        <end position="402"/>
    </location>
</feature>
<keyword evidence="4 6" id="KW-0472">Membrane</keyword>
<dbReference type="InterPro" id="IPR036259">
    <property type="entry name" value="MFS_trans_sf"/>
</dbReference>
<evidence type="ECO:0000256" key="2">
    <source>
        <dbReference type="ARBA" id="ARBA00022692"/>
    </source>
</evidence>
<dbReference type="EMBL" id="NAJM01000022">
    <property type="protein sequence ID" value="RVX70563.1"/>
    <property type="molecule type" value="Genomic_DNA"/>
</dbReference>
<gene>
    <name evidence="7" type="ORF">B0A52_05214</name>
</gene>
<sequence>MAIMRLNKNTFRISRPMNQNILVGVIFFCLPGIYTAVVGLGAGGGRSSSGRVANQTNSILYGMFALFGFLGGTIVNLLRPKLSMMFGSIGYPLYVGSMWFYDQTGQTWFPLFAGAVLGCTVGILMTCAVMISISYPEEHQKGLFIAQQWMIRSIGASVGSAIALSVNIDKATPEGIGGGVYLTYVIIQCLPLFIAGFFIIDPKNVVRDDGTHLALFKPLTFKQQLKAFVKCFTNRQLLIMFPALLGCDMALALTSTINGFYFNLRTRSLNNFIFQVVQFFGSLIMIFILDSKYITSRKRRGLVGIVFMGVVSIAACGGLYGWLETVKFTSFTSTPARDWTHSTYPGLLVLYMLFGLIYSAYQLLAQWVIGCLSNDPTVLAQYSGFMTGSFSLGICISFVIAAEGVPQWGQVTFQFILYVFGVIGMAYIMMYEVKESNYFREENTIAPVYVEQQEAVKDENAAENQPVEESRQEKIASGISTNESCSNSQLNTREVGVSKA</sequence>
<evidence type="ECO:0000256" key="4">
    <source>
        <dbReference type="ARBA" id="ARBA00023136"/>
    </source>
</evidence>
<feature type="transmembrane region" description="Helical" evidence="6">
    <location>
        <begin position="149"/>
        <end position="168"/>
    </location>
</feature>
<feature type="region of interest" description="Disordered" evidence="5">
    <location>
        <begin position="457"/>
        <end position="500"/>
    </location>
</feature>
<feature type="transmembrane region" description="Helical" evidence="6">
    <location>
        <begin position="343"/>
        <end position="361"/>
    </location>
</feature>
<proteinExistence type="predicted"/>
<evidence type="ECO:0000256" key="1">
    <source>
        <dbReference type="ARBA" id="ARBA00004141"/>
    </source>
</evidence>
<feature type="compositionally biased region" description="Polar residues" evidence="5">
    <location>
        <begin position="478"/>
        <end position="492"/>
    </location>
</feature>
<evidence type="ECO:0008006" key="9">
    <source>
        <dbReference type="Google" id="ProtNLM"/>
    </source>
</evidence>
<feature type="transmembrane region" description="Helical" evidence="6">
    <location>
        <begin position="107"/>
        <end position="129"/>
    </location>
</feature>
<dbReference type="PANTHER" id="PTHR23294:SF59">
    <property type="entry name" value="UNC93-LIKE PROTEIN C922.05C"/>
    <property type="match status" value="1"/>
</dbReference>
<comment type="subcellular location">
    <subcellularLocation>
        <location evidence="1">Membrane</location>
        <topology evidence="1">Multi-pass membrane protein</topology>
    </subcellularLocation>
</comment>
<dbReference type="OrthoDB" id="196103at2759"/>
<dbReference type="InterPro" id="IPR051617">
    <property type="entry name" value="UNC-93-like_regulator"/>
</dbReference>
<reference evidence="7 8" key="1">
    <citation type="submission" date="2017-03" db="EMBL/GenBank/DDBJ databases">
        <title>Genomes of endolithic fungi from Antarctica.</title>
        <authorList>
            <person name="Coleine C."/>
            <person name="Masonjones S."/>
            <person name="Stajich J.E."/>
        </authorList>
    </citation>
    <scope>NUCLEOTIDE SEQUENCE [LARGE SCALE GENOMIC DNA]</scope>
    <source>
        <strain evidence="7 8">CCFEE 6314</strain>
    </source>
</reference>
<name>A0A438N490_EXOME</name>
<feature type="transmembrane region" description="Helical" evidence="6">
    <location>
        <begin position="237"/>
        <end position="260"/>
    </location>
</feature>
<keyword evidence="3 6" id="KW-1133">Transmembrane helix</keyword>
<dbReference type="VEuPathDB" id="FungiDB:PV10_00357"/>
<accession>A0A438N490</accession>
<protein>
    <recommendedName>
        <fullName evidence="9">Major facilitator superfamily (MFS) profile domain-containing protein</fullName>
    </recommendedName>
</protein>
<feature type="transmembrane region" description="Helical" evidence="6">
    <location>
        <begin position="59"/>
        <end position="78"/>
    </location>
</feature>
<comment type="caution">
    <text evidence="7">The sequence shown here is derived from an EMBL/GenBank/DDBJ whole genome shotgun (WGS) entry which is preliminary data.</text>
</comment>
<dbReference type="GO" id="GO:0016020">
    <property type="term" value="C:membrane"/>
    <property type="evidence" value="ECO:0007669"/>
    <property type="project" value="UniProtKB-SubCell"/>
</dbReference>
<feature type="transmembrane region" description="Helical" evidence="6">
    <location>
        <begin position="85"/>
        <end position="101"/>
    </location>
</feature>
<organism evidence="7 8">
    <name type="scientific">Exophiala mesophila</name>
    <name type="common">Black yeast-like fungus</name>
    <dbReference type="NCBI Taxonomy" id="212818"/>
    <lineage>
        <taxon>Eukaryota</taxon>
        <taxon>Fungi</taxon>
        <taxon>Dikarya</taxon>
        <taxon>Ascomycota</taxon>
        <taxon>Pezizomycotina</taxon>
        <taxon>Eurotiomycetes</taxon>
        <taxon>Chaetothyriomycetidae</taxon>
        <taxon>Chaetothyriales</taxon>
        <taxon>Herpotrichiellaceae</taxon>
        <taxon>Exophiala</taxon>
    </lineage>
</organism>
<keyword evidence="2 6" id="KW-0812">Transmembrane</keyword>
<dbReference type="AlphaFoldDB" id="A0A438N490"/>
<evidence type="ECO:0000313" key="7">
    <source>
        <dbReference type="EMBL" id="RVX70563.1"/>
    </source>
</evidence>